<dbReference type="Gene3D" id="3.40.630.30">
    <property type="match status" value="1"/>
</dbReference>
<keyword evidence="2 4" id="KW-0012">Acyltransferase</keyword>
<feature type="domain" description="N-acetyltransferase" evidence="3">
    <location>
        <begin position="160"/>
        <end position="295"/>
    </location>
</feature>
<dbReference type="GO" id="GO:0016746">
    <property type="term" value="F:acyltransferase activity"/>
    <property type="evidence" value="ECO:0007669"/>
    <property type="project" value="UniProtKB-KW"/>
</dbReference>
<dbReference type="CDD" id="cd04301">
    <property type="entry name" value="NAT_SF"/>
    <property type="match status" value="2"/>
</dbReference>
<dbReference type="EMBL" id="JBHLWN010000098">
    <property type="protein sequence ID" value="MFC0215561.1"/>
    <property type="molecule type" value="Genomic_DNA"/>
</dbReference>
<dbReference type="PANTHER" id="PTHR43877:SF2">
    <property type="entry name" value="AMINOALKYLPHOSPHONATE N-ACETYLTRANSFERASE-RELATED"/>
    <property type="match status" value="1"/>
</dbReference>
<dbReference type="InterPro" id="IPR050832">
    <property type="entry name" value="Bact_Acetyltransf"/>
</dbReference>
<dbReference type="SUPFAM" id="SSF55729">
    <property type="entry name" value="Acyl-CoA N-acyltransferases (Nat)"/>
    <property type="match status" value="2"/>
</dbReference>
<dbReference type="Proteomes" id="UP001589776">
    <property type="component" value="Unassembled WGS sequence"/>
</dbReference>
<dbReference type="RefSeq" id="WP_377473011.1">
    <property type="nucleotide sequence ID" value="NZ_JBHLWN010000098.1"/>
</dbReference>
<evidence type="ECO:0000313" key="4">
    <source>
        <dbReference type="EMBL" id="MFC0215561.1"/>
    </source>
</evidence>
<dbReference type="PROSITE" id="PS51186">
    <property type="entry name" value="GNAT"/>
    <property type="match status" value="2"/>
</dbReference>
<evidence type="ECO:0000256" key="2">
    <source>
        <dbReference type="ARBA" id="ARBA00023315"/>
    </source>
</evidence>
<dbReference type="InterPro" id="IPR016181">
    <property type="entry name" value="Acyl_CoA_acyltransferase"/>
</dbReference>
<feature type="domain" description="N-acetyltransferase" evidence="3">
    <location>
        <begin position="13"/>
        <end position="165"/>
    </location>
</feature>
<keyword evidence="1 4" id="KW-0808">Transferase</keyword>
<organism evidence="4 5">
    <name type="scientific">Paenibacillus chartarius</name>
    <dbReference type="NCBI Taxonomy" id="747481"/>
    <lineage>
        <taxon>Bacteria</taxon>
        <taxon>Bacillati</taxon>
        <taxon>Bacillota</taxon>
        <taxon>Bacilli</taxon>
        <taxon>Bacillales</taxon>
        <taxon>Paenibacillaceae</taxon>
        <taxon>Paenibacillus</taxon>
    </lineage>
</organism>
<dbReference type="PANTHER" id="PTHR43877">
    <property type="entry name" value="AMINOALKYLPHOSPHONATE N-ACETYLTRANSFERASE-RELATED-RELATED"/>
    <property type="match status" value="1"/>
</dbReference>
<evidence type="ECO:0000259" key="3">
    <source>
        <dbReference type="PROSITE" id="PS51186"/>
    </source>
</evidence>
<dbReference type="EC" id="2.3.1.-" evidence="4"/>
<reference evidence="4 5" key="1">
    <citation type="submission" date="2024-09" db="EMBL/GenBank/DDBJ databases">
        <authorList>
            <person name="Sun Q."/>
            <person name="Mori K."/>
        </authorList>
    </citation>
    <scope>NUCLEOTIDE SEQUENCE [LARGE SCALE GENOMIC DNA]</scope>
    <source>
        <strain evidence="4 5">CCM 7759</strain>
    </source>
</reference>
<dbReference type="Pfam" id="PF00583">
    <property type="entry name" value="Acetyltransf_1"/>
    <property type="match status" value="2"/>
</dbReference>
<evidence type="ECO:0000313" key="5">
    <source>
        <dbReference type="Proteomes" id="UP001589776"/>
    </source>
</evidence>
<accession>A0ABV6DSD0</accession>
<dbReference type="InterPro" id="IPR000182">
    <property type="entry name" value="GNAT_dom"/>
</dbReference>
<name>A0ABV6DSD0_9BACL</name>
<protein>
    <submittedName>
        <fullName evidence="4">GNAT family N-acetyltransferase</fullName>
        <ecNumber evidence="4">2.3.1.-</ecNumber>
    </submittedName>
</protein>
<comment type="caution">
    <text evidence="4">The sequence shown here is derived from an EMBL/GenBank/DDBJ whole genome shotgun (WGS) entry which is preliminary data.</text>
</comment>
<proteinExistence type="predicted"/>
<evidence type="ECO:0000256" key="1">
    <source>
        <dbReference type="ARBA" id="ARBA00022679"/>
    </source>
</evidence>
<sequence length="295" mass="32745">MTIIDKVTYNGLVLKRGFSERELNDIRALQQACEVYDGIRLKLNWSLLQKRGAEAPGDALFYEQGKLIGFAALYAFYSHEAELTGMVHPEKRRRGIFGQLAGTLENAALEQGFRDLIWFCPRASAAGRRFLEAKGVPYVYSEYVMERGEDAGTAAPAAVLQLRQAGHSDLALLAKLNSSGFEMTMEEGLELALKSMSDMERCYIAEVDGEAVGKINVLCEAGRAHLFAFVVSAEKRGMGYGRAMLSSVIELMQTERGLRRFSLEVAASNERALGLYRSCGFETVSIMDYYKSPLK</sequence>
<keyword evidence="5" id="KW-1185">Reference proteome</keyword>
<gene>
    <name evidence="4" type="ORF">ACFFK0_24505</name>
</gene>